<evidence type="ECO:0000256" key="2">
    <source>
        <dbReference type="ARBA" id="ARBA00022801"/>
    </source>
</evidence>
<accession>A0AAW1RDA0</accession>
<keyword evidence="2" id="KW-0378">Hydrolase</keyword>
<comment type="catalytic activity">
    <reaction evidence="4">
        <text>an N-acyl-L-alpha-aminoacyl-tRNA + H2O = an N-acyl-L-amino acid + a tRNA + H(+)</text>
        <dbReference type="Rhea" id="RHEA:54448"/>
        <dbReference type="Rhea" id="RHEA-COMP:10123"/>
        <dbReference type="Rhea" id="RHEA-COMP:13883"/>
        <dbReference type="ChEBI" id="CHEBI:15377"/>
        <dbReference type="ChEBI" id="CHEBI:15378"/>
        <dbReference type="ChEBI" id="CHEBI:59874"/>
        <dbReference type="ChEBI" id="CHEBI:78442"/>
        <dbReference type="ChEBI" id="CHEBI:138191"/>
        <dbReference type="EC" id="3.1.1.29"/>
    </reaction>
</comment>
<dbReference type="Pfam" id="PF01981">
    <property type="entry name" value="PTH2"/>
    <property type="match status" value="1"/>
</dbReference>
<keyword evidence="5" id="KW-1133">Transmembrane helix</keyword>
<comment type="similarity">
    <text evidence="3">Belongs to the PTH2 family.</text>
</comment>
<dbReference type="InterPro" id="IPR002833">
    <property type="entry name" value="PTH2"/>
</dbReference>
<dbReference type="GO" id="GO:0004045">
    <property type="term" value="F:peptidyl-tRNA hydrolase activity"/>
    <property type="evidence" value="ECO:0007669"/>
    <property type="project" value="UniProtKB-EC"/>
</dbReference>
<dbReference type="EC" id="3.1.1.29" evidence="1"/>
<evidence type="ECO:0000256" key="1">
    <source>
        <dbReference type="ARBA" id="ARBA00013260"/>
    </source>
</evidence>
<feature type="transmembrane region" description="Helical" evidence="5">
    <location>
        <begin position="27"/>
        <end position="45"/>
    </location>
</feature>
<comment type="caution">
    <text evidence="6">The sequence shown here is derived from an EMBL/GenBank/DDBJ whole genome shotgun (WGS) entry which is preliminary data.</text>
</comment>
<evidence type="ECO:0000313" key="6">
    <source>
        <dbReference type="EMBL" id="KAK9831736.1"/>
    </source>
</evidence>
<organism evidence="6 7">
    <name type="scientific">Apatococcus lobatus</name>
    <dbReference type="NCBI Taxonomy" id="904363"/>
    <lineage>
        <taxon>Eukaryota</taxon>
        <taxon>Viridiplantae</taxon>
        <taxon>Chlorophyta</taxon>
        <taxon>core chlorophytes</taxon>
        <taxon>Trebouxiophyceae</taxon>
        <taxon>Chlorellales</taxon>
        <taxon>Chlorellaceae</taxon>
        <taxon>Apatococcus</taxon>
    </lineage>
</organism>
<evidence type="ECO:0000256" key="4">
    <source>
        <dbReference type="ARBA" id="ARBA00048707"/>
    </source>
</evidence>
<dbReference type="AlphaFoldDB" id="A0AAW1RDA0"/>
<dbReference type="FunFam" id="3.40.1490.10:FF:000001">
    <property type="entry name" value="Peptidyl-tRNA hydrolase 2"/>
    <property type="match status" value="1"/>
</dbReference>
<dbReference type="Proteomes" id="UP001438707">
    <property type="component" value="Unassembled WGS sequence"/>
</dbReference>
<dbReference type="Gene3D" id="3.40.1490.10">
    <property type="entry name" value="Bit1"/>
    <property type="match status" value="1"/>
</dbReference>
<evidence type="ECO:0000313" key="7">
    <source>
        <dbReference type="Proteomes" id="UP001438707"/>
    </source>
</evidence>
<gene>
    <name evidence="6" type="ORF">WJX74_007630</name>
</gene>
<keyword evidence="5" id="KW-0472">Membrane</keyword>
<evidence type="ECO:0000256" key="3">
    <source>
        <dbReference type="ARBA" id="ARBA00038050"/>
    </source>
</evidence>
<dbReference type="NCBIfam" id="TIGR00283">
    <property type="entry name" value="arch_pth2"/>
    <property type="match status" value="1"/>
</dbReference>
<dbReference type="EMBL" id="JALJOS010000013">
    <property type="protein sequence ID" value="KAK9831736.1"/>
    <property type="molecule type" value="Genomic_DNA"/>
</dbReference>
<dbReference type="InterPro" id="IPR023476">
    <property type="entry name" value="Pep_tRNA_hydro_II_dom_sf"/>
</dbReference>
<proteinExistence type="inferred from homology"/>
<dbReference type="PANTHER" id="PTHR12649:SF11">
    <property type="entry name" value="PEPTIDYL-TRNA HYDROLASE 2, MITOCHONDRIAL"/>
    <property type="match status" value="1"/>
</dbReference>
<keyword evidence="5" id="KW-0812">Transmembrane</keyword>
<dbReference type="GO" id="GO:0005829">
    <property type="term" value="C:cytosol"/>
    <property type="evidence" value="ECO:0007669"/>
    <property type="project" value="TreeGrafter"/>
</dbReference>
<dbReference type="SUPFAM" id="SSF102462">
    <property type="entry name" value="Peptidyl-tRNA hydrolase II"/>
    <property type="match status" value="1"/>
</dbReference>
<protein>
    <recommendedName>
        <fullName evidence="1">peptidyl-tRNA hydrolase</fullName>
        <ecNumber evidence="1">3.1.1.29</ecNumber>
    </recommendedName>
</protein>
<evidence type="ECO:0000256" key="5">
    <source>
        <dbReference type="SAM" id="Phobius"/>
    </source>
</evidence>
<keyword evidence="7" id="KW-1185">Reference proteome</keyword>
<reference evidence="6 7" key="1">
    <citation type="journal article" date="2024" name="Nat. Commun.">
        <title>Phylogenomics reveals the evolutionary origins of lichenization in chlorophyte algae.</title>
        <authorList>
            <person name="Puginier C."/>
            <person name="Libourel C."/>
            <person name="Otte J."/>
            <person name="Skaloud P."/>
            <person name="Haon M."/>
            <person name="Grisel S."/>
            <person name="Petersen M."/>
            <person name="Berrin J.G."/>
            <person name="Delaux P.M."/>
            <person name="Dal Grande F."/>
            <person name="Keller J."/>
        </authorList>
    </citation>
    <scope>NUCLEOTIDE SEQUENCE [LARGE SCALE GENOMIC DNA]</scope>
    <source>
        <strain evidence="6 7">SAG 2145</strain>
    </source>
</reference>
<name>A0AAW1RDA0_9CHLO</name>
<sequence>MAPKSQEQRKASLVQPADTFFSSSNTWLWRFLPGLITGFALAKYLRVGAGSKGRRKKANNELEWSGPVPSAKEELRMMLCINMSLGMQKGKIAAQCAHAAVGVITDYKESKPQVFNQWERCGQAKIALKVPTEVELLHLLKAASEQCIPYYLVEDAGRTQIAAGSKTVLALGPWKKSVLDELTGHLKLL</sequence>
<dbReference type="CDD" id="cd02430">
    <property type="entry name" value="PTH2"/>
    <property type="match status" value="1"/>
</dbReference>
<dbReference type="PANTHER" id="PTHR12649">
    <property type="entry name" value="PEPTIDYL-TRNA HYDROLASE 2"/>
    <property type="match status" value="1"/>
</dbReference>